<dbReference type="Gene3D" id="1.10.260.40">
    <property type="entry name" value="lambda repressor-like DNA-binding domains"/>
    <property type="match status" value="1"/>
</dbReference>
<dbReference type="InterPro" id="IPR001387">
    <property type="entry name" value="Cro/C1-type_HTH"/>
</dbReference>
<evidence type="ECO:0000313" key="3">
    <source>
        <dbReference type="EMBL" id="DAD80609.1"/>
    </source>
</evidence>
<dbReference type="InterPro" id="IPR010982">
    <property type="entry name" value="Lambda_DNA-bd_dom_sf"/>
</dbReference>
<dbReference type="SMART" id="SM00530">
    <property type="entry name" value="HTH_XRE"/>
    <property type="match status" value="1"/>
</dbReference>
<name>A0A8S5ME41_9CAUD</name>
<evidence type="ECO:0000256" key="1">
    <source>
        <dbReference type="ARBA" id="ARBA00023125"/>
    </source>
</evidence>
<dbReference type="SUPFAM" id="SSF47413">
    <property type="entry name" value="lambda repressor-like DNA-binding domains"/>
    <property type="match status" value="1"/>
</dbReference>
<accession>A0A8S5ME41</accession>
<sequence>MPRTSPRARGAQSPIAAARIAAGLTQAKLAEAVGCKPLAVSRWEHGQREPSAIILQRVAHVLGCTMEDLLKPIKTGD</sequence>
<organism evidence="3">
    <name type="scientific">Siphoviridae sp. ctS1E53</name>
    <dbReference type="NCBI Taxonomy" id="2826340"/>
    <lineage>
        <taxon>Viruses</taxon>
        <taxon>Duplodnaviria</taxon>
        <taxon>Heunggongvirae</taxon>
        <taxon>Uroviricota</taxon>
        <taxon>Caudoviricetes</taxon>
    </lineage>
</organism>
<dbReference type="PANTHER" id="PTHR46797:SF1">
    <property type="entry name" value="METHYLPHOSPHONATE SYNTHASE"/>
    <property type="match status" value="1"/>
</dbReference>
<evidence type="ECO:0000259" key="2">
    <source>
        <dbReference type="SMART" id="SM00530"/>
    </source>
</evidence>
<dbReference type="EMBL" id="BK014885">
    <property type="protein sequence ID" value="DAD80609.1"/>
    <property type="molecule type" value="Genomic_DNA"/>
</dbReference>
<feature type="domain" description="HTH cro/C1-type" evidence="2">
    <location>
        <begin position="14"/>
        <end position="69"/>
    </location>
</feature>
<keyword evidence="1" id="KW-0238">DNA-binding</keyword>
<dbReference type="PANTHER" id="PTHR46797">
    <property type="entry name" value="HTH-TYPE TRANSCRIPTIONAL REGULATOR"/>
    <property type="match status" value="1"/>
</dbReference>
<dbReference type="Pfam" id="PF01381">
    <property type="entry name" value="HTH_3"/>
    <property type="match status" value="1"/>
</dbReference>
<dbReference type="InterPro" id="IPR050807">
    <property type="entry name" value="TransReg_Diox_bact_type"/>
</dbReference>
<dbReference type="GO" id="GO:0003677">
    <property type="term" value="F:DNA binding"/>
    <property type="evidence" value="ECO:0007669"/>
    <property type="project" value="UniProtKB-KW"/>
</dbReference>
<reference evidence="3" key="1">
    <citation type="journal article" date="2021" name="Proc. Natl. Acad. Sci. U.S.A.">
        <title>A Catalog of Tens of Thousands of Viruses from Human Metagenomes Reveals Hidden Associations with Chronic Diseases.</title>
        <authorList>
            <person name="Tisza M.J."/>
            <person name="Buck C.B."/>
        </authorList>
    </citation>
    <scope>NUCLEOTIDE SEQUENCE</scope>
    <source>
        <strain evidence="3">CtS1E53</strain>
    </source>
</reference>
<protein>
    <submittedName>
        <fullName evidence="3">Helix-turn-helix XRE-family like protein</fullName>
    </submittedName>
</protein>
<proteinExistence type="predicted"/>
<dbReference type="CDD" id="cd00093">
    <property type="entry name" value="HTH_XRE"/>
    <property type="match status" value="1"/>
</dbReference>
<dbReference type="GO" id="GO:0003700">
    <property type="term" value="F:DNA-binding transcription factor activity"/>
    <property type="evidence" value="ECO:0007669"/>
    <property type="project" value="TreeGrafter"/>
</dbReference>